<evidence type="ECO:0000313" key="2">
    <source>
        <dbReference type="EMBL" id="AHZ23287.1"/>
    </source>
</evidence>
<reference evidence="2 6" key="4">
    <citation type="submission" date="2014-04" db="EMBL/GenBank/DDBJ databases">
        <title>Transcriptional profiles of Haloferax mediterranei on the basis of nitrogen availability.</title>
        <authorList>
            <person name="Bautista V."/>
        </authorList>
    </citation>
    <scope>NUCLEOTIDE SEQUENCE [LARGE SCALE GENOMIC DNA]</scope>
    <source>
        <strain evidence="2">ATCC 33500</strain>
        <strain evidence="6">ATCC 33500 / DSM 1411 / JCM 8866 / NBRC 14739 / NCIMB 2177 / R-4</strain>
    </source>
</reference>
<gene>
    <name evidence="1" type="ordered locus">HFX_2219</name>
    <name evidence="2" type="ORF">BM92_11840</name>
    <name evidence="3" type="ORF">C439_12899</name>
</gene>
<evidence type="ECO:0000313" key="5">
    <source>
        <dbReference type="Proteomes" id="UP000011603"/>
    </source>
</evidence>
<accession>M0ITT6</accession>
<evidence type="ECO:0000313" key="1">
    <source>
        <dbReference type="EMBL" id="AFK19908.2"/>
    </source>
</evidence>
<evidence type="ECO:0000313" key="3">
    <source>
        <dbReference type="EMBL" id="ELZ99452.1"/>
    </source>
</evidence>
<accession>I3R6P8</accession>
<dbReference type="EMBL" id="CP001868">
    <property type="protein sequence ID" value="AFK19908.2"/>
    <property type="molecule type" value="Genomic_DNA"/>
</dbReference>
<dbReference type="PaxDb" id="523841-HFX_2219"/>
<dbReference type="AlphaFoldDB" id="I3R6P8"/>
<dbReference type="KEGG" id="hme:HFX_2219"/>
<dbReference type="GeneID" id="40154870"/>
<sequence>MANKKFDAGDVVPVEIYSAPDGESEVEFAVSVEVYDGFGSAKHIYPTEQIDRASDLFAEDKSDGITVNDEVRLYTIPHDELR</sequence>
<dbReference type="Proteomes" id="UP000027075">
    <property type="component" value="Chromosome"/>
</dbReference>
<keyword evidence="5" id="KW-1185">Reference proteome</keyword>
<reference evidence="1 4" key="2">
    <citation type="journal article" date="2012" name="J. Bacteriol.">
        <title>Complete genome sequence of the metabolically versatile halophilic archaeon Haloferax mediterranei, a poly(3-hydroxybutyrate-co-3-hydroxyvalerate) producer.</title>
        <authorList>
            <person name="Han J."/>
            <person name="Zhang F."/>
            <person name="Hou J."/>
            <person name="Liu X."/>
            <person name="Li M."/>
            <person name="Liu H."/>
            <person name="Cai L."/>
            <person name="Zhang B."/>
            <person name="Chen Y."/>
            <person name="Zhou J."/>
            <person name="Hu S."/>
            <person name="Xiang H."/>
        </authorList>
    </citation>
    <scope>NUCLEOTIDE SEQUENCE [LARGE SCALE GENOMIC DNA]</scope>
    <source>
        <strain evidence="4">ATCC 33500 / DSM 1411 / JCM 8866 / NBRC 14739 / NCIMB 2177 / R-4</strain>
        <strain evidence="1">CGMCC 1.2087</strain>
    </source>
</reference>
<dbReference type="eggNOG" id="arCOG11900">
    <property type="taxonomic scope" value="Archaea"/>
</dbReference>
<reference evidence="3 5" key="3">
    <citation type="journal article" date="2014" name="PLoS Genet.">
        <title>Phylogenetically driven sequencing of extremely halophilic archaea reveals strategies for static and dynamic osmo-response.</title>
        <authorList>
            <person name="Becker E.A."/>
            <person name="Seitzer P.M."/>
            <person name="Tritt A."/>
            <person name="Larsen D."/>
            <person name="Krusor M."/>
            <person name="Yao A.I."/>
            <person name="Wu D."/>
            <person name="Madern D."/>
            <person name="Eisen J.A."/>
            <person name="Darling A.E."/>
            <person name="Facciotti M.T."/>
        </authorList>
    </citation>
    <scope>NUCLEOTIDE SEQUENCE [LARGE SCALE GENOMIC DNA]</scope>
    <source>
        <strain evidence="3">ATCC 33500</strain>
        <strain evidence="5">ATCC 33500 / DSM 1411 / JCM 8866 / NBRC 14739 / NCIMB 2177 / R-4</strain>
    </source>
</reference>
<organism evidence="1 4">
    <name type="scientific">Haloferax mediterranei (strain ATCC 33500 / DSM 1411 / JCM 8866 / NBRC 14739 / NCIMB 2177 / R-4)</name>
    <name type="common">Halobacterium mediterranei</name>
    <dbReference type="NCBI Taxonomy" id="523841"/>
    <lineage>
        <taxon>Archaea</taxon>
        <taxon>Methanobacteriati</taxon>
        <taxon>Methanobacteriota</taxon>
        <taxon>Stenosarchaea group</taxon>
        <taxon>Halobacteria</taxon>
        <taxon>Halobacteriales</taxon>
        <taxon>Haloferacaceae</taxon>
        <taxon>Haloferax</taxon>
    </lineage>
</organism>
<dbReference type="OrthoDB" id="286114at2157"/>
<dbReference type="Proteomes" id="UP000006469">
    <property type="component" value="Chromosome"/>
</dbReference>
<proteinExistence type="predicted"/>
<reference evidence="1" key="1">
    <citation type="journal article" date="2012" name="Appl. Environ. Microbiol.">
        <title>Identification of the haloarchaeal phasin (PhaP) that functions in polyhydroxyalkanoate accumulation and granule formation in Haloferax mediterranei.</title>
        <authorList>
            <person name="Cai S."/>
            <person name="Cai L."/>
            <person name="Liu H."/>
            <person name="Liu X."/>
            <person name="Han J."/>
            <person name="Zhou J."/>
            <person name="Xiang H."/>
        </authorList>
    </citation>
    <scope>NUCLEOTIDE SEQUENCE</scope>
    <source>
        <strain evidence="1">CGMCC 1.2087</strain>
    </source>
</reference>
<dbReference type="EMBL" id="AOLO01000011">
    <property type="protein sequence ID" value="ELZ99452.1"/>
    <property type="molecule type" value="Genomic_DNA"/>
</dbReference>
<evidence type="ECO:0000313" key="6">
    <source>
        <dbReference type="Proteomes" id="UP000027075"/>
    </source>
</evidence>
<evidence type="ECO:0000313" key="4">
    <source>
        <dbReference type="Proteomes" id="UP000006469"/>
    </source>
</evidence>
<dbReference type="Proteomes" id="UP000011603">
    <property type="component" value="Unassembled WGS sequence"/>
</dbReference>
<reference evidence="1" key="5">
    <citation type="submission" date="2014-05" db="EMBL/GenBank/DDBJ databases">
        <authorList>
            <person name="Wang L."/>
            <person name="Yang H."/>
            <person name="Xiang H."/>
        </authorList>
    </citation>
    <scope>NUCLEOTIDE SEQUENCE</scope>
    <source>
        <strain evidence="1">CGMCC 1.2087</strain>
    </source>
</reference>
<dbReference type="HOGENOM" id="CLU_2353163_0_0_2"/>
<dbReference type="PATRIC" id="fig|523841.21.peg.2601"/>
<dbReference type="RefSeq" id="WP_004059629.1">
    <property type="nucleotide sequence ID" value="NC_017941.2"/>
</dbReference>
<dbReference type="EMBL" id="CP007551">
    <property type="protein sequence ID" value="AHZ23287.1"/>
    <property type="molecule type" value="Genomic_DNA"/>
</dbReference>
<name>I3R6P8_HALMT</name>
<protein>
    <submittedName>
        <fullName evidence="1">Uncharacterized protein</fullName>
    </submittedName>
</protein>